<accession>A0ABS7ZYY3</accession>
<sequence length="141" mass="16618">MSNIKIYKNGKRQIDAGFSKDYEKFKKETGGYSPIGLMLKLLESKPDLQNKIMLEQDFVLSKEEKDTIAKKMEEYIENDIHNFKEAEDLEIYKNIVYKNKTYKAPFMRSYLSLEKKLLSAISLYNQFNDPNNSNTIEFKFS</sequence>
<dbReference type="RefSeq" id="WP_225687247.1">
    <property type="nucleotide sequence ID" value="NZ_JAERSE020000002.1"/>
</dbReference>
<comment type="caution">
    <text evidence="1">The sequence shown here is derived from an EMBL/GenBank/DDBJ whole genome shotgun (WGS) entry which is preliminary data.</text>
</comment>
<dbReference type="Proteomes" id="UP000618240">
    <property type="component" value="Unassembled WGS sequence"/>
</dbReference>
<organism evidence="1 2">
    <name type="scientific">Chryseobacterium tagetis</name>
    <dbReference type="NCBI Taxonomy" id="2801334"/>
    <lineage>
        <taxon>Bacteria</taxon>
        <taxon>Pseudomonadati</taxon>
        <taxon>Bacteroidota</taxon>
        <taxon>Flavobacteriia</taxon>
        <taxon>Flavobacteriales</taxon>
        <taxon>Weeksellaceae</taxon>
        <taxon>Chryseobacterium group</taxon>
        <taxon>Chryseobacterium</taxon>
    </lineage>
</organism>
<evidence type="ECO:0000313" key="1">
    <source>
        <dbReference type="EMBL" id="MCA6066939.1"/>
    </source>
</evidence>
<proteinExistence type="predicted"/>
<protein>
    <submittedName>
        <fullName evidence="1">Uncharacterized protein</fullName>
    </submittedName>
</protein>
<gene>
    <name evidence="1" type="ORF">JI747_007105</name>
</gene>
<reference evidence="1 2" key="1">
    <citation type="submission" date="2021-09" db="EMBL/GenBank/DDBJ databases">
        <title>Genome sequencing and assembly of Chryseobacterium sp. RG1.</title>
        <authorList>
            <person name="Chhetri G."/>
        </authorList>
    </citation>
    <scope>NUCLEOTIDE SEQUENCE [LARGE SCALE GENOMIC DNA]</scope>
    <source>
        <strain evidence="1 2">RG1</strain>
    </source>
</reference>
<keyword evidence="2" id="KW-1185">Reference proteome</keyword>
<name>A0ABS7ZYY3_9FLAO</name>
<evidence type="ECO:0000313" key="2">
    <source>
        <dbReference type="Proteomes" id="UP000618240"/>
    </source>
</evidence>
<dbReference type="EMBL" id="JAERSE020000002">
    <property type="protein sequence ID" value="MCA6066939.1"/>
    <property type="molecule type" value="Genomic_DNA"/>
</dbReference>